<evidence type="ECO:0000313" key="5">
    <source>
        <dbReference type="EMBL" id="MBW4667407.1"/>
    </source>
</evidence>
<protein>
    <submittedName>
        <fullName evidence="5">Molybdopterin-binding protein</fullName>
    </submittedName>
</protein>
<comment type="caution">
    <text evidence="5">The sequence shown here is derived from an EMBL/GenBank/DDBJ whole genome shotgun (WGS) entry which is preliminary data.</text>
</comment>
<evidence type="ECO:0000256" key="3">
    <source>
        <dbReference type="SAM" id="MobiDB-lite"/>
    </source>
</evidence>
<dbReference type="InterPro" id="IPR008995">
    <property type="entry name" value="Mo/tungstate-bd_C_term_dom"/>
</dbReference>
<evidence type="ECO:0000259" key="4">
    <source>
        <dbReference type="PROSITE" id="PS51866"/>
    </source>
</evidence>
<reference evidence="5" key="2">
    <citation type="journal article" date="2022" name="Microbiol. Resour. Announc.">
        <title>Metagenome Sequencing to Explore Phylogenomics of Terrestrial Cyanobacteria.</title>
        <authorList>
            <person name="Ward R.D."/>
            <person name="Stajich J.E."/>
            <person name="Johansen J.R."/>
            <person name="Huntemann M."/>
            <person name="Clum A."/>
            <person name="Foster B."/>
            <person name="Foster B."/>
            <person name="Roux S."/>
            <person name="Palaniappan K."/>
            <person name="Varghese N."/>
            <person name="Mukherjee S."/>
            <person name="Reddy T.B.K."/>
            <person name="Daum C."/>
            <person name="Copeland A."/>
            <person name="Chen I.A."/>
            <person name="Ivanova N.N."/>
            <person name="Kyrpides N.C."/>
            <person name="Shapiro N."/>
            <person name="Eloe-Fadrosh E.A."/>
            <person name="Pietrasiak N."/>
        </authorList>
    </citation>
    <scope>NUCLEOTIDE SEQUENCE</scope>
    <source>
        <strain evidence="5">GSE-NOS-MK-12-04C</strain>
    </source>
</reference>
<reference evidence="5" key="1">
    <citation type="submission" date="2021-05" db="EMBL/GenBank/DDBJ databases">
        <authorList>
            <person name="Pietrasiak N."/>
            <person name="Ward R."/>
            <person name="Stajich J.E."/>
            <person name="Kurbessoian T."/>
        </authorList>
    </citation>
    <scope>NUCLEOTIDE SEQUENCE</scope>
    <source>
        <strain evidence="5">GSE-NOS-MK-12-04C</strain>
    </source>
</reference>
<proteinExistence type="predicted"/>
<dbReference type="GO" id="GO:0015689">
    <property type="term" value="P:molybdate ion transport"/>
    <property type="evidence" value="ECO:0007669"/>
    <property type="project" value="InterPro"/>
</dbReference>
<dbReference type="PROSITE" id="PS51866">
    <property type="entry name" value="MOP"/>
    <property type="match status" value="1"/>
</dbReference>
<evidence type="ECO:0000256" key="1">
    <source>
        <dbReference type="ARBA" id="ARBA00022505"/>
    </source>
</evidence>
<organism evidence="5 6">
    <name type="scientific">Cyanomargarita calcarea GSE-NOS-MK-12-04C</name>
    <dbReference type="NCBI Taxonomy" id="2839659"/>
    <lineage>
        <taxon>Bacteria</taxon>
        <taxon>Bacillati</taxon>
        <taxon>Cyanobacteriota</taxon>
        <taxon>Cyanophyceae</taxon>
        <taxon>Nostocales</taxon>
        <taxon>Cyanomargaritaceae</taxon>
        <taxon>Cyanomargarita</taxon>
    </lineage>
</organism>
<dbReference type="AlphaFoldDB" id="A0A951US56"/>
<dbReference type="NCBIfam" id="TIGR00638">
    <property type="entry name" value="Mop"/>
    <property type="match status" value="1"/>
</dbReference>
<dbReference type="Pfam" id="PF03459">
    <property type="entry name" value="TOBE"/>
    <property type="match status" value="1"/>
</dbReference>
<dbReference type="Proteomes" id="UP000729701">
    <property type="component" value="Unassembled WGS sequence"/>
</dbReference>
<dbReference type="EMBL" id="JAHHGZ010000007">
    <property type="protein sequence ID" value="MBW4667407.1"/>
    <property type="molecule type" value="Genomic_DNA"/>
</dbReference>
<dbReference type="SUPFAM" id="SSF50331">
    <property type="entry name" value="MOP-like"/>
    <property type="match status" value="1"/>
</dbReference>
<feature type="region of interest" description="Disordered" evidence="3">
    <location>
        <begin position="41"/>
        <end position="85"/>
    </location>
</feature>
<dbReference type="InterPro" id="IPR005116">
    <property type="entry name" value="Transp-assoc_OB_typ1"/>
</dbReference>
<accession>A0A951US56</accession>
<feature type="domain" description="Mop" evidence="4">
    <location>
        <begin position="101"/>
        <end position="167"/>
    </location>
</feature>
<dbReference type="Gene3D" id="2.40.50.100">
    <property type="match status" value="1"/>
</dbReference>
<keyword evidence="1 2" id="KW-0500">Molybdenum</keyword>
<dbReference type="InterPro" id="IPR004606">
    <property type="entry name" value="Mop_domain"/>
</dbReference>
<name>A0A951US56_9CYAN</name>
<evidence type="ECO:0000313" key="6">
    <source>
        <dbReference type="Proteomes" id="UP000729701"/>
    </source>
</evidence>
<sequence length="168" mass="19054">MPRKEQGWVTFQTSEEERKILEEFCQKSQRTKTEILRQMVRTLDKHSSLPLPTETKQSFETENPLPETKKSRKKPTKQEENFDADNFLPGVESGIQKKALKVSSRNVLKGVVTEIVRGAVNCEVTVEIVHRVKLTSVITQVSAEELELAVGEEAYAVIKSTDIVIARE</sequence>
<gene>
    <name evidence="5" type="ORF">KME60_08230</name>
</gene>
<evidence type="ECO:0000256" key="2">
    <source>
        <dbReference type="PROSITE-ProRule" id="PRU01213"/>
    </source>
</evidence>